<organism evidence="2 3">
    <name type="scientific">Anaerorhabdus furcosa</name>
    <dbReference type="NCBI Taxonomy" id="118967"/>
    <lineage>
        <taxon>Bacteria</taxon>
        <taxon>Bacillati</taxon>
        <taxon>Bacillota</taxon>
        <taxon>Erysipelotrichia</taxon>
        <taxon>Erysipelotrichales</taxon>
        <taxon>Erysipelotrichaceae</taxon>
        <taxon>Anaerorhabdus</taxon>
    </lineage>
</organism>
<keyword evidence="1" id="KW-0812">Transmembrane</keyword>
<name>A0A1T4Q598_9FIRM</name>
<accession>A0A1T4Q598</accession>
<evidence type="ECO:0000313" key="3">
    <source>
        <dbReference type="Proteomes" id="UP000243297"/>
    </source>
</evidence>
<sequence length="90" mass="10180">MKIKNIELFKMGICISTIAILIQVSMRTLIGVAIYVSGISVNSITFKSEFDLFFKETSLFIYDILLVFLIVLGIITILTSIKFIEKKDIV</sequence>
<proteinExistence type="predicted"/>
<protein>
    <submittedName>
        <fullName evidence="2">Uncharacterized protein</fullName>
    </submittedName>
</protein>
<keyword evidence="3" id="KW-1185">Reference proteome</keyword>
<dbReference type="AlphaFoldDB" id="A0A1T4Q598"/>
<dbReference type="EMBL" id="FUWY01000008">
    <property type="protein sequence ID" value="SJZ98711.1"/>
    <property type="molecule type" value="Genomic_DNA"/>
</dbReference>
<keyword evidence="1" id="KW-1133">Transmembrane helix</keyword>
<dbReference type="Proteomes" id="UP000243297">
    <property type="component" value="Unassembled WGS sequence"/>
</dbReference>
<dbReference type="RefSeq" id="WP_078712701.1">
    <property type="nucleotide sequence ID" value="NZ_FUWY01000008.1"/>
</dbReference>
<evidence type="ECO:0000256" key="1">
    <source>
        <dbReference type="SAM" id="Phobius"/>
    </source>
</evidence>
<feature type="transmembrane region" description="Helical" evidence="1">
    <location>
        <begin position="12"/>
        <end position="39"/>
    </location>
</feature>
<evidence type="ECO:0000313" key="2">
    <source>
        <dbReference type="EMBL" id="SJZ98711.1"/>
    </source>
</evidence>
<keyword evidence="1" id="KW-0472">Membrane</keyword>
<gene>
    <name evidence="2" type="ORF">SAMN02745191_2316</name>
</gene>
<reference evidence="3" key="1">
    <citation type="submission" date="2017-02" db="EMBL/GenBank/DDBJ databases">
        <authorList>
            <person name="Varghese N."/>
            <person name="Submissions S."/>
        </authorList>
    </citation>
    <scope>NUCLEOTIDE SEQUENCE [LARGE SCALE GENOMIC DNA]</scope>
    <source>
        <strain evidence="3">ATCC 25662</strain>
    </source>
</reference>
<feature type="transmembrane region" description="Helical" evidence="1">
    <location>
        <begin position="59"/>
        <end position="81"/>
    </location>
</feature>